<name>A0A0D5CED7_9MICO</name>
<feature type="transmembrane region" description="Helical" evidence="1">
    <location>
        <begin position="61"/>
        <end position="82"/>
    </location>
</feature>
<evidence type="ECO:0000313" key="2">
    <source>
        <dbReference type="EMBL" id="AJW77991.1"/>
    </source>
</evidence>
<dbReference type="KEGG" id="cmh:VO01_01540"/>
<dbReference type="EMBL" id="CP011043">
    <property type="protein sequence ID" value="AJW77991.1"/>
    <property type="molecule type" value="Genomic_DNA"/>
</dbReference>
<dbReference type="RefSeq" id="WP_045526380.1">
    <property type="nucleotide sequence ID" value="NZ_CP011043.1"/>
</dbReference>
<reference evidence="3 5" key="2">
    <citation type="submission" date="2018-08" db="EMBL/GenBank/DDBJ databases">
        <title>Genome Sequence of Clavibacter michiganensis Subspecies type strains, and the Atypical Peach-Colored Strains Isolated from Tomato.</title>
        <authorList>
            <person name="Osdaghi E."/>
            <person name="Portier P."/>
            <person name="Briand M."/>
            <person name="Jacques M.-A."/>
        </authorList>
    </citation>
    <scope>NUCLEOTIDE SEQUENCE [LARGE SCALE GENOMIC DNA]</scope>
    <source>
        <strain evidence="3 5">CFBP 6488</strain>
    </source>
</reference>
<reference evidence="2 4" key="1">
    <citation type="journal article" date="2015" name="Genome Announc.">
        <title>Complete Genome Sequence of Clavibacter michiganensis subsp. insidiosus R1-1 Using PacBio Single-Molecule Real-Time Technology.</title>
        <authorList>
            <person name="Lu Y."/>
            <person name="Samac D.A."/>
            <person name="Glazebrook J."/>
            <person name="Ishimaru C.A."/>
        </authorList>
    </citation>
    <scope>NUCLEOTIDE SEQUENCE [LARGE SCALE GENOMIC DNA]</scope>
    <source>
        <strain evidence="2 4">R1-1</strain>
    </source>
</reference>
<dbReference type="Proteomes" id="UP000266634">
    <property type="component" value="Unassembled WGS sequence"/>
</dbReference>
<dbReference type="Proteomes" id="UP000032604">
    <property type="component" value="Chromosome"/>
</dbReference>
<evidence type="ECO:0000313" key="4">
    <source>
        <dbReference type="Proteomes" id="UP000032604"/>
    </source>
</evidence>
<accession>A0A0D5CED7</accession>
<evidence type="ECO:0000313" key="5">
    <source>
        <dbReference type="Proteomes" id="UP000266634"/>
    </source>
</evidence>
<evidence type="ECO:0000256" key="1">
    <source>
        <dbReference type="SAM" id="Phobius"/>
    </source>
</evidence>
<dbReference type="HOGENOM" id="CLU_116228_0_0_11"/>
<organism evidence="2 4">
    <name type="scientific">Clavibacter michiganensis subsp. insidiosus</name>
    <dbReference type="NCBI Taxonomy" id="33014"/>
    <lineage>
        <taxon>Bacteria</taxon>
        <taxon>Bacillati</taxon>
        <taxon>Actinomycetota</taxon>
        <taxon>Actinomycetes</taxon>
        <taxon>Micrococcales</taxon>
        <taxon>Microbacteriaceae</taxon>
        <taxon>Clavibacter</taxon>
    </lineage>
</organism>
<proteinExistence type="predicted"/>
<evidence type="ECO:0000313" key="3">
    <source>
        <dbReference type="EMBL" id="RIJ17624.1"/>
    </source>
</evidence>
<keyword evidence="1" id="KW-0472">Membrane</keyword>
<evidence type="ECO:0008006" key="6">
    <source>
        <dbReference type="Google" id="ProtNLM"/>
    </source>
</evidence>
<sequence>MTSTNRALNRLLVIVVGLVLIAAGVALGAGSLLPDVQSTVSGAASDAKQPVSDALSGGQPWILWVVALVALVLIVVLAWFALRQGHGRTGTLVRLEGGREAGTPTGGSVVIDAKVAEQLLGDALRDDSAIVSVDVTAFEVAHATTLRVTAVARRGVSPMAVRRTVDEAVTRLDAVLGTEVPVVIQITGGLRSSMSSETRLA</sequence>
<dbReference type="OrthoDB" id="5123397at2"/>
<gene>
    <name evidence="3" type="ORF">DZF93_13530</name>
    <name evidence="2" type="ORF">VO01_01540</name>
</gene>
<dbReference type="EMBL" id="QWEA01000671">
    <property type="protein sequence ID" value="RIJ17624.1"/>
    <property type="molecule type" value="Genomic_DNA"/>
</dbReference>
<keyword evidence="1" id="KW-1133">Transmembrane helix</keyword>
<protein>
    <recommendedName>
        <fullName evidence="6">Alkaline shock response membrane anchor protein AmaP</fullName>
    </recommendedName>
</protein>
<dbReference type="PATRIC" id="fig|33014.5.peg.326"/>
<keyword evidence="1" id="KW-0812">Transmembrane</keyword>
<dbReference type="AlphaFoldDB" id="A0A0D5CED7"/>